<keyword evidence="4" id="KW-1185">Reference proteome</keyword>
<feature type="domain" description="Filamentous haemagglutinin FhaB/tRNA nuclease CdiA-like TPS" evidence="2">
    <location>
        <begin position="2"/>
        <end position="99"/>
    </location>
</feature>
<dbReference type="InterPro" id="IPR011050">
    <property type="entry name" value="Pectin_lyase_fold/virulence"/>
</dbReference>
<accession>B4VXA4</accession>
<reference evidence="3 4" key="1">
    <citation type="submission" date="2008-07" db="EMBL/GenBank/DDBJ databases">
        <authorList>
            <person name="Tandeau de Marsac N."/>
            <person name="Ferriera S."/>
            <person name="Johnson J."/>
            <person name="Kravitz S."/>
            <person name="Beeson K."/>
            <person name="Sutton G."/>
            <person name="Rogers Y.-H."/>
            <person name="Friedman R."/>
            <person name="Frazier M."/>
            <person name="Venter J.C."/>
        </authorList>
    </citation>
    <scope>NUCLEOTIDE SEQUENCE [LARGE SCALE GENOMIC DNA]</scope>
    <source>
        <strain evidence="3 4">PCC 7420</strain>
    </source>
</reference>
<dbReference type="Pfam" id="PF05860">
    <property type="entry name" value="TPS"/>
    <property type="match status" value="1"/>
</dbReference>
<dbReference type="SUPFAM" id="SSF51126">
    <property type="entry name" value="Pectin lyase-like"/>
    <property type="match status" value="4"/>
</dbReference>
<dbReference type="STRING" id="118168.MC7420_3758"/>
<dbReference type="HOGENOM" id="CLU_001325_1_0_3"/>
<dbReference type="NCBIfam" id="TIGR01901">
    <property type="entry name" value="adhes_NPXG"/>
    <property type="match status" value="1"/>
</dbReference>
<dbReference type="Proteomes" id="UP000003835">
    <property type="component" value="Unassembled WGS sequence"/>
</dbReference>
<dbReference type="EMBL" id="DS989857">
    <property type="protein sequence ID" value="EDX73584.1"/>
    <property type="molecule type" value="Genomic_DNA"/>
</dbReference>
<evidence type="ECO:0000313" key="3">
    <source>
        <dbReference type="EMBL" id="EDX73584.1"/>
    </source>
</evidence>
<feature type="compositionally biased region" description="Polar residues" evidence="1">
    <location>
        <begin position="1160"/>
        <end position="1169"/>
    </location>
</feature>
<dbReference type="InterPro" id="IPR008638">
    <property type="entry name" value="FhaB/CdiA-like_TPS"/>
</dbReference>
<dbReference type="eggNOG" id="COG3210">
    <property type="taxonomic scope" value="Bacteria"/>
</dbReference>
<feature type="region of interest" description="Disordered" evidence="1">
    <location>
        <begin position="1148"/>
        <end position="1169"/>
    </location>
</feature>
<gene>
    <name evidence="3" type="ORF">MC7420_3758</name>
</gene>
<sequence>MPADLIEGGAIRNTNLFHSFIEFNVGEGGRVYFANPAGIETIFSRVTGNDISDILGTLGVNGQASLYLLNPNGIIFGEGARLDVAGSFVGTTADAVVFENGLTFSATNPEAPPLLTINVTPGLQYGNNQPDASIRNSGYLNVGQDLRLAAQTLNLEGQLQAGRDISLIAADTVMMQETISNPFIAAAGNQLEVEGANYLTISALNHPDSGLFSGGDLVLRSDNPIKGNAHYTTGGSFRIEDLAGNLGQLTSLEDPVIRASGDVILGGYVGASLHILAGGSVTIPGDVVIQSADPVNGIVENITLSDGTTILVDGKTQPTLDIRAGTTAFDIPDIQGIPATGIIVPPLPNPVGIPTSADMTIGGIFFNAPDGVALITNQYQPNLSLPGGEIIINGVSGVAISPNPDNPAATISSITIDSRDRMTVNGAINASSQVGNGGNITLIGGGDIVTSDIFSLGALGGKIQLSSQGAIALNGLLNPSGLTRSGDIFLEAKDNITTSQILSVGGLAGMINLRSNGTILVNDHLISSISITQEPGTSGGDIIIDAKSLSLTNSARIVTATLGAANGGDFQVTTADSVEFKGLSSNPVNQDVFRALLAGLDSLPENISAPIAAALNSTENPALAQISGSGLYALTVIGTGNAGNIDIETGRLFSQELGRVTTNTIGQGDSGNLTINADLVEVIGSSSPDNAGGLFSQTNGLGDAGNLTINTDKLIIRNGGLVSASTILSSGDGGVVTVNAAESIDIIGTTPEGNFPSAIGNIARGTGDAGNIFVNTQRLMIRDGGAIGTTTFSQGDGGDLTVNASESIDIIGKAAVGEIPSAISVDTFSLSPDAGDAGNLLVNTRQLRIEDGAFISASTFGAGQGGNLQVNATEAINLMGRSIDGFPSGLYAQGFGTGNAGDLEVKTDQLRVEDGARITVATGTIADDTQLIANSLSFGLGLEVEFSDQATGNAGTMWIDANSIQLDNQGSLIARTISGEGGNINLQAEDLIEMRRNSLISAEALGGQGNGGNITIDTEFIVAIEDENSDIVADAFGGDGGNINITAQNIFGLEFRPQRTPKSDITASSRFGLDGTVEINSPDVDPSRELNQLPTKPIDVQGLVGQVCQADAGLNQSSFVVTGRGGLPPKPNELLRGEAVFADWISLESPENNSDNPNNTATMPDNPTQPRQIVEAKGWIIDEQGNVILTAEATDATSANPPVYPHFCE</sequence>
<evidence type="ECO:0000256" key="1">
    <source>
        <dbReference type="SAM" id="MobiDB-lite"/>
    </source>
</evidence>
<dbReference type="AlphaFoldDB" id="B4VXA4"/>
<evidence type="ECO:0000259" key="2">
    <source>
        <dbReference type="SMART" id="SM00912"/>
    </source>
</evidence>
<name>B4VXA4_9CYAN</name>
<dbReference type="Gene3D" id="2.160.20.10">
    <property type="entry name" value="Single-stranded right-handed beta-helix, Pectin lyase-like"/>
    <property type="match status" value="3"/>
</dbReference>
<proteinExistence type="predicted"/>
<organism evidence="3 4">
    <name type="scientific">Coleofasciculus chthonoplastes PCC 7420</name>
    <dbReference type="NCBI Taxonomy" id="118168"/>
    <lineage>
        <taxon>Bacteria</taxon>
        <taxon>Bacillati</taxon>
        <taxon>Cyanobacteriota</taxon>
        <taxon>Cyanophyceae</taxon>
        <taxon>Coleofasciculales</taxon>
        <taxon>Coleofasciculaceae</taxon>
        <taxon>Coleofasciculus</taxon>
    </lineage>
</organism>
<protein>
    <submittedName>
        <fullName evidence="3">Filamentous haemagglutinin family N-terminal domain protein</fullName>
    </submittedName>
</protein>
<evidence type="ECO:0000313" key="4">
    <source>
        <dbReference type="Proteomes" id="UP000003835"/>
    </source>
</evidence>
<dbReference type="InterPro" id="IPR012334">
    <property type="entry name" value="Pectin_lyas_fold"/>
</dbReference>
<dbReference type="SMART" id="SM00912">
    <property type="entry name" value="Haemagg_act"/>
    <property type="match status" value="1"/>
</dbReference>
<feature type="compositionally biased region" description="Low complexity" evidence="1">
    <location>
        <begin position="1148"/>
        <end position="1159"/>
    </location>
</feature>